<dbReference type="InterPro" id="IPR036527">
    <property type="entry name" value="SCP2_sterol-bd_dom_sf"/>
</dbReference>
<keyword evidence="1" id="KW-0805">Transcription regulation</keyword>
<protein>
    <submittedName>
        <fullName evidence="5">Transcriptional regulator</fullName>
    </submittedName>
</protein>
<comment type="caution">
    <text evidence="5">The sequence shown here is derived from an EMBL/GenBank/DDBJ whole genome shotgun (WGS) entry which is preliminary data.</text>
</comment>
<evidence type="ECO:0000313" key="6">
    <source>
        <dbReference type="Proteomes" id="UP000619788"/>
    </source>
</evidence>
<dbReference type="Pfam" id="PF14864">
    <property type="entry name" value="Alkyl_sulf_C"/>
    <property type="match status" value="1"/>
</dbReference>
<dbReference type="PANTHER" id="PTHR33204">
    <property type="entry name" value="TRANSCRIPTIONAL REGULATOR, MARR FAMILY"/>
    <property type="match status" value="1"/>
</dbReference>
<evidence type="ECO:0000256" key="2">
    <source>
        <dbReference type="ARBA" id="ARBA00023125"/>
    </source>
</evidence>
<dbReference type="AlphaFoldDB" id="A0A8J3SNW9"/>
<dbReference type="InterPro" id="IPR036390">
    <property type="entry name" value="WH_DNA-bd_sf"/>
</dbReference>
<dbReference type="EMBL" id="BOOJ01000070">
    <property type="protein sequence ID" value="GIH96720.1"/>
    <property type="molecule type" value="Genomic_DNA"/>
</dbReference>
<keyword evidence="6" id="KW-1185">Reference proteome</keyword>
<evidence type="ECO:0000256" key="1">
    <source>
        <dbReference type="ARBA" id="ARBA00023015"/>
    </source>
</evidence>
<dbReference type="GO" id="GO:0003677">
    <property type="term" value="F:DNA binding"/>
    <property type="evidence" value="ECO:0007669"/>
    <property type="project" value="UniProtKB-KW"/>
</dbReference>
<dbReference type="InterPro" id="IPR029229">
    <property type="entry name" value="Alkyl_sulf_C"/>
</dbReference>
<dbReference type="PROSITE" id="PS51118">
    <property type="entry name" value="HTH_HXLR"/>
    <property type="match status" value="1"/>
</dbReference>
<dbReference type="PANTHER" id="PTHR33204:SF18">
    <property type="entry name" value="TRANSCRIPTIONAL REGULATORY PROTEIN"/>
    <property type="match status" value="1"/>
</dbReference>
<dbReference type="SUPFAM" id="SSF55718">
    <property type="entry name" value="SCP-like"/>
    <property type="match status" value="1"/>
</dbReference>
<dbReference type="Gene3D" id="3.30.1050.10">
    <property type="entry name" value="SCP2 sterol-binding domain"/>
    <property type="match status" value="1"/>
</dbReference>
<dbReference type="Pfam" id="PF01638">
    <property type="entry name" value="HxlR"/>
    <property type="match status" value="1"/>
</dbReference>
<reference evidence="5 6" key="1">
    <citation type="submission" date="2021-01" db="EMBL/GenBank/DDBJ databases">
        <title>Whole genome shotgun sequence of Planobispora siamensis NBRC 107568.</title>
        <authorList>
            <person name="Komaki H."/>
            <person name="Tamura T."/>
        </authorList>
    </citation>
    <scope>NUCLEOTIDE SEQUENCE [LARGE SCALE GENOMIC DNA]</scope>
    <source>
        <strain evidence="5 6">NBRC 107568</strain>
    </source>
</reference>
<evidence type="ECO:0000259" key="4">
    <source>
        <dbReference type="PROSITE" id="PS51118"/>
    </source>
</evidence>
<keyword evidence="3" id="KW-0804">Transcription</keyword>
<dbReference type="SUPFAM" id="SSF46785">
    <property type="entry name" value="Winged helix' DNA-binding domain"/>
    <property type="match status" value="1"/>
</dbReference>
<dbReference type="RefSeq" id="WP_204068753.1">
    <property type="nucleotide sequence ID" value="NZ_BOOJ01000070.1"/>
</dbReference>
<proteinExistence type="predicted"/>
<dbReference type="Gene3D" id="1.10.10.10">
    <property type="entry name" value="Winged helix-like DNA-binding domain superfamily/Winged helix DNA-binding domain"/>
    <property type="match status" value="1"/>
</dbReference>
<dbReference type="InterPro" id="IPR036388">
    <property type="entry name" value="WH-like_DNA-bd_sf"/>
</dbReference>
<dbReference type="Proteomes" id="UP000619788">
    <property type="component" value="Unassembled WGS sequence"/>
</dbReference>
<name>A0A8J3SNW9_9ACTN</name>
<organism evidence="5 6">
    <name type="scientific">Planobispora siamensis</name>
    <dbReference type="NCBI Taxonomy" id="936338"/>
    <lineage>
        <taxon>Bacteria</taxon>
        <taxon>Bacillati</taxon>
        <taxon>Actinomycetota</taxon>
        <taxon>Actinomycetes</taxon>
        <taxon>Streptosporangiales</taxon>
        <taxon>Streptosporangiaceae</taxon>
        <taxon>Planobispora</taxon>
    </lineage>
</organism>
<dbReference type="InterPro" id="IPR011991">
    <property type="entry name" value="ArsR-like_HTH"/>
</dbReference>
<dbReference type="CDD" id="cd00090">
    <property type="entry name" value="HTH_ARSR"/>
    <property type="match status" value="1"/>
</dbReference>
<evidence type="ECO:0000256" key="3">
    <source>
        <dbReference type="ARBA" id="ARBA00023163"/>
    </source>
</evidence>
<keyword evidence="2" id="KW-0238">DNA-binding</keyword>
<dbReference type="InterPro" id="IPR002577">
    <property type="entry name" value="HTH_HxlR"/>
</dbReference>
<gene>
    <name evidence="5" type="ORF">Psi01_73500</name>
</gene>
<feature type="domain" description="HTH hxlR-type" evidence="4">
    <location>
        <begin position="8"/>
        <end position="106"/>
    </location>
</feature>
<sequence>MGTYDDPCGIARALDVLGQRWALLVVRELLLGPKRFRDLVRGLHGVSQNVLSQRLRELEQAGIVRHATAGPPISGPVYELTEDGAALEPVLVALGRWGRRRPRTAAGPMSPDALLMALRTTFDPQAAGDLAIEVELRVGDDRATLTVEAGRLAMRRGPAPYPDAIITGDVAGIRTLVYRGTETTGVTVDGDREAVQRLIAALR</sequence>
<accession>A0A8J3SNW9</accession>
<evidence type="ECO:0000313" key="5">
    <source>
        <dbReference type="EMBL" id="GIH96720.1"/>
    </source>
</evidence>